<organism evidence="2">
    <name type="scientific">Cacopsylla melanoneura</name>
    <dbReference type="NCBI Taxonomy" id="428564"/>
    <lineage>
        <taxon>Eukaryota</taxon>
        <taxon>Metazoa</taxon>
        <taxon>Ecdysozoa</taxon>
        <taxon>Arthropoda</taxon>
        <taxon>Hexapoda</taxon>
        <taxon>Insecta</taxon>
        <taxon>Pterygota</taxon>
        <taxon>Neoptera</taxon>
        <taxon>Paraneoptera</taxon>
        <taxon>Hemiptera</taxon>
        <taxon>Sternorrhyncha</taxon>
        <taxon>Psylloidea</taxon>
        <taxon>Psyllidae</taxon>
        <taxon>Psyllinae</taxon>
        <taxon>Cacopsylla</taxon>
    </lineage>
</organism>
<proteinExistence type="predicted"/>
<name>A0A8D8M6Q6_9HEMI</name>
<feature type="compositionally biased region" description="Pro residues" evidence="1">
    <location>
        <begin position="152"/>
        <end position="162"/>
    </location>
</feature>
<protein>
    <submittedName>
        <fullName evidence="2">Uncharacterized protein</fullName>
    </submittedName>
</protein>
<evidence type="ECO:0000313" key="2">
    <source>
        <dbReference type="EMBL" id="CAG6623234.1"/>
    </source>
</evidence>
<feature type="compositionally biased region" description="Basic and acidic residues" evidence="1">
    <location>
        <begin position="171"/>
        <end position="183"/>
    </location>
</feature>
<dbReference type="AlphaFoldDB" id="A0A8D8M6Q6"/>
<feature type="region of interest" description="Disordered" evidence="1">
    <location>
        <begin position="145"/>
        <end position="183"/>
    </location>
</feature>
<reference evidence="2" key="1">
    <citation type="submission" date="2021-05" db="EMBL/GenBank/DDBJ databases">
        <authorList>
            <person name="Alioto T."/>
            <person name="Alioto T."/>
            <person name="Gomez Garrido J."/>
        </authorList>
    </citation>
    <scope>NUCLEOTIDE SEQUENCE</scope>
</reference>
<evidence type="ECO:0000256" key="1">
    <source>
        <dbReference type="SAM" id="MobiDB-lite"/>
    </source>
</evidence>
<sequence>MEAQKALQAGGMFSALAIPPDFPMSSRSSFDHMSRLDQSLGILSHGLLLQRKAFSDGVNTLMEKFPQMGGELHKIFGSPESPFKTVSDNILQYTCGKRAECIELRRKLLEPKDAHLAKLLTGIPPSSTALFEERLLAEFVRAHPSTVRPKPRNPPRLPPPASVQPFPSTQPRRERDPALQVQEHKGSWHYCFPIEAQGHQEQPLTQQ</sequence>
<dbReference type="EMBL" id="HBUF01054377">
    <property type="protein sequence ID" value="CAG6623234.1"/>
    <property type="molecule type" value="Transcribed_RNA"/>
</dbReference>
<accession>A0A8D8M6Q6</accession>